<evidence type="ECO:0000256" key="2">
    <source>
        <dbReference type="ARBA" id="ARBA00004651"/>
    </source>
</evidence>
<comment type="catalytic activity">
    <reaction evidence="1">
        <text>ATP + protein L-histidine = ADP + protein N-phospho-L-histidine.</text>
        <dbReference type="EC" id="2.7.13.3"/>
    </reaction>
</comment>
<dbReference type="GO" id="GO:0005524">
    <property type="term" value="F:ATP binding"/>
    <property type="evidence" value="ECO:0007669"/>
    <property type="project" value="UniProtKB-KW"/>
</dbReference>
<evidence type="ECO:0000256" key="7">
    <source>
        <dbReference type="ARBA" id="ARBA00022692"/>
    </source>
</evidence>
<evidence type="ECO:0000256" key="5">
    <source>
        <dbReference type="ARBA" id="ARBA00022553"/>
    </source>
</evidence>
<evidence type="ECO:0000256" key="4">
    <source>
        <dbReference type="ARBA" id="ARBA00022475"/>
    </source>
</evidence>
<reference evidence="16" key="1">
    <citation type="submission" date="2020-12" db="EMBL/GenBank/DDBJ databases">
        <title>Clostridium thailandense sp. nov., a novel acetogenic bacterium isolated from peat land soil in Thailand.</title>
        <authorList>
            <person name="Chaikitkaew S."/>
            <person name="Birkeland N.K."/>
        </authorList>
    </citation>
    <scope>NUCLEOTIDE SEQUENCE</scope>
    <source>
        <strain evidence="16">DSM 17425</strain>
    </source>
</reference>
<dbReference type="PANTHER" id="PTHR45528:SF1">
    <property type="entry name" value="SENSOR HISTIDINE KINASE CPXA"/>
    <property type="match status" value="1"/>
</dbReference>
<evidence type="ECO:0000256" key="13">
    <source>
        <dbReference type="ARBA" id="ARBA00023136"/>
    </source>
</evidence>
<keyword evidence="6" id="KW-0808">Transferase</keyword>
<dbReference type="InterPro" id="IPR003594">
    <property type="entry name" value="HATPase_dom"/>
</dbReference>
<dbReference type="Gene3D" id="3.30.565.10">
    <property type="entry name" value="Histidine kinase-like ATPase, C-terminal domain"/>
    <property type="match status" value="1"/>
</dbReference>
<dbReference type="EC" id="2.7.13.3" evidence="3"/>
<dbReference type="InterPro" id="IPR004358">
    <property type="entry name" value="Sig_transdc_His_kin-like_C"/>
</dbReference>
<keyword evidence="8" id="KW-0547">Nucleotide-binding</keyword>
<dbReference type="Gene3D" id="6.10.340.10">
    <property type="match status" value="1"/>
</dbReference>
<organism evidence="16 17">
    <name type="scientific">Clostridium aciditolerans</name>
    <dbReference type="NCBI Taxonomy" id="339861"/>
    <lineage>
        <taxon>Bacteria</taxon>
        <taxon>Bacillati</taxon>
        <taxon>Bacillota</taxon>
        <taxon>Clostridia</taxon>
        <taxon>Eubacteriales</taxon>
        <taxon>Clostridiaceae</taxon>
        <taxon>Clostridium</taxon>
    </lineage>
</organism>
<dbReference type="Pfam" id="PF02518">
    <property type="entry name" value="HATPase_c"/>
    <property type="match status" value="1"/>
</dbReference>
<feature type="transmembrane region" description="Helical" evidence="14">
    <location>
        <begin position="9"/>
        <end position="33"/>
    </location>
</feature>
<evidence type="ECO:0000256" key="1">
    <source>
        <dbReference type="ARBA" id="ARBA00000085"/>
    </source>
</evidence>
<comment type="subcellular location">
    <subcellularLocation>
        <location evidence="2">Cell membrane</location>
        <topology evidence="2">Multi-pass membrane protein</topology>
    </subcellularLocation>
</comment>
<evidence type="ECO:0000313" key="16">
    <source>
        <dbReference type="EMBL" id="MBI6874465.1"/>
    </source>
</evidence>
<evidence type="ECO:0000256" key="3">
    <source>
        <dbReference type="ARBA" id="ARBA00012438"/>
    </source>
</evidence>
<keyword evidence="17" id="KW-1185">Reference proteome</keyword>
<dbReference type="Gene3D" id="1.10.287.130">
    <property type="match status" value="1"/>
</dbReference>
<dbReference type="SMART" id="SM00387">
    <property type="entry name" value="HATPase_c"/>
    <property type="match status" value="1"/>
</dbReference>
<evidence type="ECO:0000256" key="11">
    <source>
        <dbReference type="ARBA" id="ARBA00022989"/>
    </source>
</evidence>
<dbReference type="GO" id="GO:0000155">
    <property type="term" value="F:phosphorelay sensor kinase activity"/>
    <property type="evidence" value="ECO:0007669"/>
    <property type="project" value="InterPro"/>
</dbReference>
<dbReference type="Pfam" id="PF00512">
    <property type="entry name" value="HisKA"/>
    <property type="match status" value="1"/>
</dbReference>
<keyword evidence="7 14" id="KW-0812">Transmembrane</keyword>
<name>A0A934I1T2_9CLOT</name>
<dbReference type="Proteomes" id="UP000622687">
    <property type="component" value="Unassembled WGS sequence"/>
</dbReference>
<keyword evidence="12" id="KW-0902">Two-component regulatory system</keyword>
<keyword evidence="4" id="KW-1003">Cell membrane</keyword>
<dbReference type="InterPro" id="IPR003661">
    <property type="entry name" value="HisK_dim/P_dom"/>
</dbReference>
<evidence type="ECO:0000256" key="14">
    <source>
        <dbReference type="SAM" id="Phobius"/>
    </source>
</evidence>
<dbReference type="CDD" id="cd00082">
    <property type="entry name" value="HisKA"/>
    <property type="match status" value="1"/>
</dbReference>
<protein>
    <recommendedName>
        <fullName evidence="3">histidine kinase</fullName>
        <ecNumber evidence="3">2.7.13.3</ecNumber>
    </recommendedName>
</protein>
<evidence type="ECO:0000313" key="17">
    <source>
        <dbReference type="Proteomes" id="UP000622687"/>
    </source>
</evidence>
<dbReference type="AlphaFoldDB" id="A0A934I1T2"/>
<dbReference type="PROSITE" id="PS50109">
    <property type="entry name" value="HIS_KIN"/>
    <property type="match status" value="1"/>
</dbReference>
<dbReference type="SUPFAM" id="SSF47384">
    <property type="entry name" value="Homodimeric domain of signal transducing histidine kinase"/>
    <property type="match status" value="1"/>
</dbReference>
<dbReference type="PRINTS" id="PR00344">
    <property type="entry name" value="BCTRLSENSOR"/>
</dbReference>
<evidence type="ECO:0000259" key="15">
    <source>
        <dbReference type="PROSITE" id="PS50109"/>
    </source>
</evidence>
<dbReference type="InterPro" id="IPR036890">
    <property type="entry name" value="HATPase_C_sf"/>
</dbReference>
<accession>A0A934I1T2</accession>
<evidence type="ECO:0000256" key="10">
    <source>
        <dbReference type="ARBA" id="ARBA00022840"/>
    </source>
</evidence>
<dbReference type="CDD" id="cd00075">
    <property type="entry name" value="HATPase"/>
    <property type="match status" value="1"/>
</dbReference>
<evidence type="ECO:0000256" key="12">
    <source>
        <dbReference type="ARBA" id="ARBA00023012"/>
    </source>
</evidence>
<dbReference type="SMART" id="SM00388">
    <property type="entry name" value="HisKA"/>
    <property type="match status" value="1"/>
</dbReference>
<dbReference type="SUPFAM" id="SSF55874">
    <property type="entry name" value="ATPase domain of HSP90 chaperone/DNA topoisomerase II/histidine kinase"/>
    <property type="match status" value="1"/>
</dbReference>
<keyword evidence="11 14" id="KW-1133">Transmembrane helix</keyword>
<evidence type="ECO:0000256" key="6">
    <source>
        <dbReference type="ARBA" id="ARBA00022679"/>
    </source>
</evidence>
<keyword evidence="10" id="KW-0067">ATP-binding</keyword>
<dbReference type="PANTHER" id="PTHR45528">
    <property type="entry name" value="SENSOR HISTIDINE KINASE CPXA"/>
    <property type="match status" value="1"/>
</dbReference>
<keyword evidence="5" id="KW-0597">Phosphoprotein</keyword>
<dbReference type="RefSeq" id="WP_211143842.1">
    <property type="nucleotide sequence ID" value="NZ_JAEEGB010000026.1"/>
</dbReference>
<keyword evidence="13 14" id="KW-0472">Membrane</keyword>
<dbReference type="InterPro" id="IPR036097">
    <property type="entry name" value="HisK_dim/P_sf"/>
</dbReference>
<evidence type="ECO:0000256" key="8">
    <source>
        <dbReference type="ARBA" id="ARBA00022741"/>
    </source>
</evidence>
<feature type="domain" description="Histidine kinase" evidence="15">
    <location>
        <begin position="257"/>
        <end position="470"/>
    </location>
</feature>
<sequence>MNWKITGRFIITVVSVAIIVIVINIIGGAVLIFSGGRNNIGITKDISYSSAEDFTREFQEYLIENNNKIYTNSNGEKILGEKKAWIQVLDEEGNEIYSYQKPAKAKSHYTPAELIDTYKYISIDTMSTIFVSEKKLGNKNYSYIIGFPAKKIRRNIVSYDVYNLGNELKFGIYMILFIDTIIALLFGYLFSRRLTKPLVNIIKDVKNLSEGEYNLKREERGIYKEVYHNINNLCSKLRSNEEERKKLDKMREEWISNISHDIKTPLVSIKGYAEILSSEDYEYTKEEVKEYSKIIEDKSNYIKDLIDDLNLSTRLKNKALALNLKNTNIVSLARGVIIDILNNPQTSNVNIDFSASREVIEKDVDEILIKRVITNILYNSMVHNDKNVNIEVKVEKRDRVHISIIDNGKGIKEEELKHIFERYYRGTNTGKRHKGSGLGMAIAKDIVKAHNGIINIESQLGVGTKIEIIL</sequence>
<keyword evidence="9 16" id="KW-0418">Kinase</keyword>
<dbReference type="EMBL" id="JAEEGB010000026">
    <property type="protein sequence ID" value="MBI6874465.1"/>
    <property type="molecule type" value="Genomic_DNA"/>
</dbReference>
<dbReference type="GO" id="GO:0005886">
    <property type="term" value="C:plasma membrane"/>
    <property type="evidence" value="ECO:0007669"/>
    <property type="project" value="UniProtKB-SubCell"/>
</dbReference>
<dbReference type="InterPro" id="IPR050398">
    <property type="entry name" value="HssS/ArlS-like"/>
</dbReference>
<proteinExistence type="predicted"/>
<evidence type="ECO:0000256" key="9">
    <source>
        <dbReference type="ARBA" id="ARBA00022777"/>
    </source>
</evidence>
<comment type="caution">
    <text evidence="16">The sequence shown here is derived from an EMBL/GenBank/DDBJ whole genome shotgun (WGS) entry which is preliminary data.</text>
</comment>
<feature type="transmembrane region" description="Helical" evidence="14">
    <location>
        <begin position="170"/>
        <end position="190"/>
    </location>
</feature>
<dbReference type="InterPro" id="IPR005467">
    <property type="entry name" value="His_kinase_dom"/>
</dbReference>
<gene>
    <name evidence="16" type="ORF">I6U51_17470</name>
</gene>